<reference evidence="1 2" key="1">
    <citation type="submission" date="2015-11" db="EMBL/GenBank/DDBJ databases">
        <title>Expanding the genomic diversity of Burkholderia species for the development of highly accurate diagnostics.</title>
        <authorList>
            <person name="Sahl J."/>
            <person name="Keim P."/>
            <person name="Wagner D."/>
        </authorList>
    </citation>
    <scope>NUCLEOTIDE SEQUENCE [LARGE SCALE GENOMIC DNA]</scope>
    <source>
        <strain evidence="1 2">MSMB2087WGS</strain>
    </source>
</reference>
<evidence type="ECO:0000313" key="2">
    <source>
        <dbReference type="Proteomes" id="UP000060630"/>
    </source>
</evidence>
<sequence length="131" mass="14854">MRAKPIFASLGLVVRSVENGVYHLQRLDEHGFPRRDTVGLLLSEAPLTPQSSKVKLFLQDAPAGVPAARIRHQWQSLDARRFEESGLEPLELALSEDQIPAFFIEQRQKRPDGVRVRHTVRLNTGEVLCYN</sequence>
<protein>
    <submittedName>
        <fullName evidence="1">Uncharacterized protein</fullName>
    </submittedName>
</protein>
<dbReference type="EMBL" id="LPHD01000049">
    <property type="protein sequence ID" value="KWA84276.1"/>
    <property type="molecule type" value="Genomic_DNA"/>
</dbReference>
<gene>
    <name evidence="1" type="ORF">WL29_23240</name>
</gene>
<dbReference type="RefSeq" id="WP_060192674.1">
    <property type="nucleotide sequence ID" value="NZ_LPHD01000049.1"/>
</dbReference>
<organism evidence="1 2">
    <name type="scientific">Burkholderia ubonensis</name>
    <dbReference type="NCBI Taxonomy" id="101571"/>
    <lineage>
        <taxon>Bacteria</taxon>
        <taxon>Pseudomonadati</taxon>
        <taxon>Pseudomonadota</taxon>
        <taxon>Betaproteobacteria</taxon>
        <taxon>Burkholderiales</taxon>
        <taxon>Burkholderiaceae</taxon>
        <taxon>Burkholderia</taxon>
        <taxon>Burkholderia cepacia complex</taxon>
    </lineage>
</organism>
<name>A0A106QCE6_9BURK</name>
<dbReference type="AlphaFoldDB" id="A0A106QCE6"/>
<evidence type="ECO:0000313" key="1">
    <source>
        <dbReference type="EMBL" id="KWA84276.1"/>
    </source>
</evidence>
<comment type="caution">
    <text evidence="1">The sequence shown here is derived from an EMBL/GenBank/DDBJ whole genome shotgun (WGS) entry which is preliminary data.</text>
</comment>
<dbReference type="Proteomes" id="UP000060630">
    <property type="component" value="Unassembled WGS sequence"/>
</dbReference>
<accession>A0A106QCE6</accession>
<proteinExistence type="predicted"/>